<dbReference type="EMBL" id="JAUIRO010000003">
    <property type="protein sequence ID" value="KAK0723477.1"/>
    <property type="molecule type" value="Genomic_DNA"/>
</dbReference>
<dbReference type="GeneID" id="85325083"/>
<accession>A0AA40AWX1</accession>
<dbReference type="SUPFAM" id="SSF48403">
    <property type="entry name" value="Ankyrin repeat"/>
    <property type="match status" value="1"/>
</dbReference>
<dbReference type="AlphaFoldDB" id="A0AA40AWX1"/>
<dbReference type="Gene3D" id="1.25.40.20">
    <property type="entry name" value="Ankyrin repeat-containing domain"/>
    <property type="match status" value="1"/>
</dbReference>
<keyword evidence="3" id="KW-1185">Reference proteome</keyword>
<reference evidence="2" key="1">
    <citation type="submission" date="2023-06" db="EMBL/GenBank/DDBJ databases">
        <title>Genome-scale phylogeny and comparative genomics of the fungal order Sordariales.</title>
        <authorList>
            <consortium name="Lawrence Berkeley National Laboratory"/>
            <person name="Hensen N."/>
            <person name="Bonometti L."/>
            <person name="Westerberg I."/>
            <person name="Brannstrom I.O."/>
            <person name="Guillou S."/>
            <person name="Cros-Aarteil S."/>
            <person name="Calhoun S."/>
            <person name="Haridas S."/>
            <person name="Kuo A."/>
            <person name="Mondo S."/>
            <person name="Pangilinan J."/>
            <person name="Riley R."/>
            <person name="LaButti K."/>
            <person name="Andreopoulos B."/>
            <person name="Lipzen A."/>
            <person name="Chen C."/>
            <person name="Yanf M."/>
            <person name="Daum C."/>
            <person name="Ng V."/>
            <person name="Clum A."/>
            <person name="Steindorff A."/>
            <person name="Ohm R."/>
            <person name="Martin F."/>
            <person name="Silar P."/>
            <person name="Natvig D."/>
            <person name="Lalanne C."/>
            <person name="Gautier V."/>
            <person name="Ament-velasquez S.L."/>
            <person name="Kruys A."/>
            <person name="Hutchinson M.I."/>
            <person name="Powell A.J."/>
            <person name="Barry K."/>
            <person name="Miller A.N."/>
            <person name="Grigoriev I.V."/>
            <person name="Debuchy R."/>
            <person name="Gladieux P."/>
            <person name="Thoren M.H."/>
            <person name="Johannesson H."/>
        </authorList>
    </citation>
    <scope>NUCLEOTIDE SEQUENCE</scope>
    <source>
        <strain evidence="2">SMH2392-1A</strain>
    </source>
</reference>
<comment type="caution">
    <text evidence="2">The sequence shown here is derived from an EMBL/GenBank/DDBJ whole genome shotgun (WGS) entry which is preliminary data.</text>
</comment>
<feature type="repeat" description="ANK" evidence="1">
    <location>
        <begin position="157"/>
        <end position="189"/>
    </location>
</feature>
<dbReference type="PROSITE" id="PS50088">
    <property type="entry name" value="ANK_REPEAT"/>
    <property type="match status" value="1"/>
</dbReference>
<sequence length="319" mass="36112">MLPEAMQKLLTTCNEDRPERRPSSLDVLEIAHRHVDTKFPSLEKELRRAAPHPLIYHVFRAVAEQMDNEVPYITEAAMEKRSSQIRRLCLLLYDGALDAFKRDCSQLQLAVLFSSYVQHYHDTMHAHPPGNTGNKGRSTLETLLERGLNPDEQWPKSGWTALHVAAQQGFPDMVDWLLKSRANASRVDKRGWTARQCADRIHTLLMARKARFVESLQKENCQTPASRDRHARLTHQLKPIECGLRALLEILKTLREAEDAQKLANSVAIKGNTYSIIAGDVYHNTGTIHFGNTYTVTAKTGSNSQFINGHIGDLRVSIM</sequence>
<evidence type="ECO:0008006" key="4">
    <source>
        <dbReference type="Google" id="ProtNLM"/>
    </source>
</evidence>
<protein>
    <recommendedName>
        <fullName evidence="4">Ankyrin repeat protein</fullName>
    </recommendedName>
</protein>
<dbReference type="InterPro" id="IPR036770">
    <property type="entry name" value="Ankyrin_rpt-contain_sf"/>
</dbReference>
<gene>
    <name evidence="2" type="ORF">B0T26DRAFT_706507</name>
</gene>
<dbReference type="PROSITE" id="PS50297">
    <property type="entry name" value="ANK_REP_REGION"/>
    <property type="match status" value="1"/>
</dbReference>
<evidence type="ECO:0000256" key="1">
    <source>
        <dbReference type="PROSITE-ProRule" id="PRU00023"/>
    </source>
</evidence>
<proteinExistence type="predicted"/>
<dbReference type="Proteomes" id="UP001172101">
    <property type="component" value="Unassembled WGS sequence"/>
</dbReference>
<organism evidence="2 3">
    <name type="scientific">Lasiosphaeria miniovina</name>
    <dbReference type="NCBI Taxonomy" id="1954250"/>
    <lineage>
        <taxon>Eukaryota</taxon>
        <taxon>Fungi</taxon>
        <taxon>Dikarya</taxon>
        <taxon>Ascomycota</taxon>
        <taxon>Pezizomycotina</taxon>
        <taxon>Sordariomycetes</taxon>
        <taxon>Sordariomycetidae</taxon>
        <taxon>Sordariales</taxon>
        <taxon>Lasiosphaeriaceae</taxon>
        <taxon>Lasiosphaeria</taxon>
    </lineage>
</organism>
<feature type="non-terminal residue" evidence="2">
    <location>
        <position position="319"/>
    </location>
</feature>
<dbReference type="SMART" id="SM00248">
    <property type="entry name" value="ANK"/>
    <property type="match status" value="1"/>
</dbReference>
<dbReference type="RefSeq" id="XP_060299401.1">
    <property type="nucleotide sequence ID" value="XM_060441813.1"/>
</dbReference>
<dbReference type="Pfam" id="PF13637">
    <property type="entry name" value="Ank_4"/>
    <property type="match status" value="1"/>
</dbReference>
<name>A0AA40AWX1_9PEZI</name>
<dbReference type="InterPro" id="IPR002110">
    <property type="entry name" value="Ankyrin_rpt"/>
</dbReference>
<evidence type="ECO:0000313" key="3">
    <source>
        <dbReference type="Proteomes" id="UP001172101"/>
    </source>
</evidence>
<evidence type="ECO:0000313" key="2">
    <source>
        <dbReference type="EMBL" id="KAK0723477.1"/>
    </source>
</evidence>
<keyword evidence="1" id="KW-0040">ANK repeat</keyword>